<dbReference type="InterPro" id="IPR045063">
    <property type="entry name" value="Dynamin_N"/>
</dbReference>
<dbReference type="Gene3D" id="3.40.50.300">
    <property type="entry name" value="P-loop containing nucleotide triphosphate hydrolases"/>
    <property type="match status" value="1"/>
</dbReference>
<dbReference type="PANTHER" id="PTHR11566:SF21">
    <property type="entry name" value="DYNAMIN RELATED PROTEIN 1, ISOFORM A"/>
    <property type="match status" value="1"/>
</dbReference>
<accession>A0ABP0ICQ1</accession>
<evidence type="ECO:0000313" key="1">
    <source>
        <dbReference type="EMBL" id="CAK8999155.1"/>
    </source>
</evidence>
<dbReference type="Proteomes" id="UP001642464">
    <property type="component" value="Unassembled WGS sequence"/>
</dbReference>
<dbReference type="InterPro" id="IPR022812">
    <property type="entry name" value="Dynamin"/>
</dbReference>
<name>A0ABP0ICQ1_9DINO</name>
<sequence>MANSHMGSSPWRGFKDQGSPVWKAYSALKSVQEMDPNLLQVPVPVLVMMGMQSAGKTSFIEAMVKFPVGFTDRCTGTRCPVRYILRSSSVDSYKVGGEVVKRAADVREKVREHMKRLAQTNSFSHEVLTVEISERNQMDMDITDLPGLKDQEERDAKEIASIVKAYVEKPYVIPVALCKAEKSEETQTDMEALKGVGLNPKKALVIVNYFNKQLYDLHTLSDFNDYCEGYLAKFHRAHFVMLHFKDGINKDRMSFEELRQYYERLCEEEEETIKKRIEDLKHEQESKTEVSRQVQEALGIKSAFGSMQSRLLDWMNAERSKIGGVLKERVKAVCSDCQILKEALSDTDAEAMREGCEQYLRDWVKTMRGAHEAKHNYILSRSKQEEEQEEEDAQLGRQLHWAYDTKDRCLAHTFEEEWRKVPRAVKDKPTSKSWKMDKLQEELQRTHTGELMLMNLMPHAAYSRSVKVYGQVIMKYPMRKFSRADVYNISGHCNDGMTGSFNKHAVLKEMVTERLLDLQDIVEALLEHIKVIYLAPLERIHQLLSGQHHVVSTYTGLKNLIDETYRKLLNAQLKKTAERIHEHIHQTTACVSVGLPTRLLALSLWAANPEGRMAEEDTPEEKPASHDEEWVPNDDASEEMGAASHEDVGHRQQEVKRRVAQHNTTVKKVKEVLRPFKQSLSVEEFVEGGCEDFPPEDSRTLDLEQLNQDAKHYFLLLKGLLLLNIEMALDHHVYAFLSGELLGDMYDKMSRHLNQAVSKDEDLRKMVGGEEKRKELQGELDKKEEELKKLQEAEKLLDCKADLGRATHAGA</sequence>
<comment type="caution">
    <text evidence="1">The sequence shown here is derived from an EMBL/GenBank/DDBJ whole genome shotgun (WGS) entry which is preliminary data.</text>
</comment>
<proteinExistence type="predicted"/>
<reference evidence="1 2" key="1">
    <citation type="submission" date="2024-02" db="EMBL/GenBank/DDBJ databases">
        <authorList>
            <person name="Chen Y."/>
            <person name="Shah S."/>
            <person name="Dougan E. K."/>
            <person name="Thang M."/>
            <person name="Chan C."/>
        </authorList>
    </citation>
    <scope>NUCLEOTIDE SEQUENCE [LARGE SCALE GENOMIC DNA]</scope>
</reference>
<gene>
    <name evidence="1" type="ORF">SCF082_LOCUS5944</name>
</gene>
<dbReference type="InterPro" id="IPR027417">
    <property type="entry name" value="P-loop_NTPase"/>
</dbReference>
<evidence type="ECO:0000313" key="2">
    <source>
        <dbReference type="Proteomes" id="UP001642464"/>
    </source>
</evidence>
<protein>
    <submittedName>
        <fullName evidence="1">Dynamin-related protein 5A (Protein ARC5-like)</fullName>
    </submittedName>
</protein>
<dbReference type="EMBL" id="CAXAMM010003258">
    <property type="protein sequence ID" value="CAK8999155.1"/>
    <property type="molecule type" value="Genomic_DNA"/>
</dbReference>
<dbReference type="Pfam" id="PF00350">
    <property type="entry name" value="Dynamin_N"/>
    <property type="match status" value="1"/>
</dbReference>
<keyword evidence="2" id="KW-1185">Reference proteome</keyword>
<dbReference type="PANTHER" id="PTHR11566">
    <property type="entry name" value="DYNAMIN"/>
    <property type="match status" value="1"/>
</dbReference>
<dbReference type="SUPFAM" id="SSF52540">
    <property type="entry name" value="P-loop containing nucleoside triphosphate hydrolases"/>
    <property type="match status" value="1"/>
</dbReference>
<organism evidence="1 2">
    <name type="scientific">Durusdinium trenchii</name>
    <dbReference type="NCBI Taxonomy" id="1381693"/>
    <lineage>
        <taxon>Eukaryota</taxon>
        <taxon>Sar</taxon>
        <taxon>Alveolata</taxon>
        <taxon>Dinophyceae</taxon>
        <taxon>Suessiales</taxon>
        <taxon>Symbiodiniaceae</taxon>
        <taxon>Durusdinium</taxon>
    </lineage>
</organism>